<dbReference type="EMBL" id="SMFQ01000005">
    <property type="protein sequence ID" value="TCJ83221.1"/>
    <property type="molecule type" value="Genomic_DNA"/>
</dbReference>
<dbReference type="OrthoDB" id="7062852at2"/>
<organism evidence="1 2">
    <name type="scientific">Cocleimonas flava</name>
    <dbReference type="NCBI Taxonomy" id="634765"/>
    <lineage>
        <taxon>Bacteria</taxon>
        <taxon>Pseudomonadati</taxon>
        <taxon>Pseudomonadota</taxon>
        <taxon>Gammaproteobacteria</taxon>
        <taxon>Thiotrichales</taxon>
        <taxon>Thiotrichaceae</taxon>
        <taxon>Cocleimonas</taxon>
    </lineage>
</organism>
<reference evidence="1 2" key="1">
    <citation type="submission" date="2019-03" db="EMBL/GenBank/DDBJ databases">
        <title>Genomic Encyclopedia of Type Strains, Phase IV (KMG-IV): sequencing the most valuable type-strain genomes for metagenomic binning, comparative biology and taxonomic classification.</title>
        <authorList>
            <person name="Goeker M."/>
        </authorList>
    </citation>
    <scope>NUCLEOTIDE SEQUENCE [LARGE SCALE GENOMIC DNA]</scope>
    <source>
        <strain evidence="1 2">DSM 24830</strain>
    </source>
</reference>
<keyword evidence="2" id="KW-1185">Reference proteome</keyword>
<dbReference type="AlphaFoldDB" id="A0A4R1EYV4"/>
<accession>A0A4R1EYV4</accession>
<dbReference type="RefSeq" id="WP_131907697.1">
    <property type="nucleotide sequence ID" value="NZ_BAAAFU010000007.1"/>
</dbReference>
<comment type="caution">
    <text evidence="1">The sequence shown here is derived from an EMBL/GenBank/DDBJ whole genome shotgun (WGS) entry which is preliminary data.</text>
</comment>
<sequence length="241" mass="27572">MSFEISVEIAEQIAMFALYADMSTNLDLKRRIIDSKKEYIESFNKRFAGFIDGPLSSSLSAERMVIPHNKKKKSGCDTTIIISSKGVSKIAISKYKYPSFQDPQMYWDRHKKRSEKSLFSSQLDKQQKYSDEYAVMEKFINNKIINQTQAMTKDTANCIWHADVMSFNQSCRQHPESLWNTQHLLDLFDEKNPSDIGSMLKAVCLDPIAVPVSIPSGKIGIKNYIRENKLPSRVLSINVID</sequence>
<evidence type="ECO:0000313" key="1">
    <source>
        <dbReference type="EMBL" id="TCJ83221.1"/>
    </source>
</evidence>
<evidence type="ECO:0000313" key="2">
    <source>
        <dbReference type="Proteomes" id="UP000294887"/>
    </source>
</evidence>
<gene>
    <name evidence="1" type="ORF">EV695_3961</name>
</gene>
<dbReference type="Proteomes" id="UP000294887">
    <property type="component" value="Unassembled WGS sequence"/>
</dbReference>
<proteinExistence type="predicted"/>
<name>A0A4R1EYV4_9GAMM</name>
<protein>
    <submittedName>
        <fullName evidence="1">Uncharacterized protein</fullName>
    </submittedName>
</protein>